<sequence>MAGETSNALIKIIPEMGDHIKSNETKSLNDRGNQSPETPEFWQRVLEEARQGGAQAWTFDIRIPNQGGDATQPETKENLTDPLPAIKEKLQIEVEKHRRIRVLTNTLFVATIFQSIVIYTFWVRGAEATGPTPVEAVIEVQDEAIRTLQFEINRLRRRQQSSKPSRSSCAGVVNDTLDQLGAQVQGRLMDLFNSQAKQLLTRTERPTTKRLECASGPACEKCRY</sequence>
<evidence type="ECO:0000256" key="1">
    <source>
        <dbReference type="SAM" id="Phobius"/>
    </source>
</evidence>
<keyword evidence="1" id="KW-0812">Transmembrane</keyword>
<organism evidence="2 3">
    <name type="scientific">Rhodomicrobium udaipurense</name>
    <dbReference type="NCBI Taxonomy" id="1202716"/>
    <lineage>
        <taxon>Bacteria</taxon>
        <taxon>Pseudomonadati</taxon>
        <taxon>Pseudomonadota</taxon>
        <taxon>Alphaproteobacteria</taxon>
        <taxon>Hyphomicrobiales</taxon>
        <taxon>Hyphomicrobiaceae</taxon>
        <taxon>Rhodomicrobium</taxon>
    </lineage>
</organism>
<keyword evidence="3" id="KW-1185">Reference proteome</keyword>
<evidence type="ECO:0000313" key="2">
    <source>
        <dbReference type="EMBL" id="MBJ7545214.1"/>
    </source>
</evidence>
<comment type="caution">
    <text evidence="2">The sequence shown here is derived from an EMBL/GenBank/DDBJ whole genome shotgun (WGS) entry which is preliminary data.</text>
</comment>
<dbReference type="Proteomes" id="UP000623250">
    <property type="component" value="Unassembled WGS sequence"/>
</dbReference>
<gene>
    <name evidence="2" type="ORF">JDN41_16810</name>
</gene>
<proteinExistence type="predicted"/>
<evidence type="ECO:0000313" key="3">
    <source>
        <dbReference type="Proteomes" id="UP000623250"/>
    </source>
</evidence>
<dbReference type="EMBL" id="JAEMUK010000091">
    <property type="protein sequence ID" value="MBJ7545214.1"/>
    <property type="molecule type" value="Genomic_DNA"/>
</dbReference>
<accession>A0A8I1KLD0</accession>
<keyword evidence="1" id="KW-1133">Transmembrane helix</keyword>
<name>A0A8I1KLD0_9HYPH</name>
<keyword evidence="1" id="KW-0472">Membrane</keyword>
<reference evidence="2 3" key="1">
    <citation type="submission" date="2020-12" db="EMBL/GenBank/DDBJ databases">
        <title>Revised draft genomes of Rhodomicrobium vannielii ATCC 17100 and Rhodomicrobium udaipurense JA643.</title>
        <authorList>
            <person name="Conners E.M."/>
            <person name="Davenport E.J."/>
            <person name="Bose A."/>
        </authorList>
    </citation>
    <scope>NUCLEOTIDE SEQUENCE [LARGE SCALE GENOMIC DNA]</scope>
    <source>
        <strain evidence="2 3">JA643</strain>
    </source>
</reference>
<dbReference type="AlphaFoldDB" id="A0A8I1KLD0"/>
<protein>
    <submittedName>
        <fullName evidence="2">Uncharacterized protein</fullName>
    </submittedName>
</protein>
<feature type="transmembrane region" description="Helical" evidence="1">
    <location>
        <begin position="102"/>
        <end position="122"/>
    </location>
</feature>
<dbReference type="RefSeq" id="WP_155955178.1">
    <property type="nucleotide sequence ID" value="NZ_JAEMUK010000091.1"/>
</dbReference>